<dbReference type="Proteomes" id="UP000746751">
    <property type="component" value="Unassembled WGS sequence"/>
</dbReference>
<name>A0A921LS84_9ACTN</name>
<keyword evidence="1" id="KW-0472">Membrane</keyword>
<evidence type="ECO:0000256" key="1">
    <source>
        <dbReference type="SAM" id="Phobius"/>
    </source>
</evidence>
<keyword evidence="1" id="KW-1133">Transmembrane helix</keyword>
<evidence type="ECO:0000313" key="2">
    <source>
        <dbReference type="EMBL" id="HJG31780.1"/>
    </source>
</evidence>
<sequence length="146" mass="16049">MNGRHGVDELSTALGGLSMVLALIGSIFSVSFLGWIALIIVIFALVRAFMPESPARDHENQVFLDAISKVPFLGGFASGSRPRGKQSAAAADFERKKRTAQKMWDNRKTTMYFKCKNCGQILSVPRGKGRIRITCPRCGTKVEKKS</sequence>
<dbReference type="AlphaFoldDB" id="A0A921LS84"/>
<evidence type="ECO:0008006" key="4">
    <source>
        <dbReference type="Google" id="ProtNLM"/>
    </source>
</evidence>
<feature type="transmembrane region" description="Helical" evidence="1">
    <location>
        <begin position="20"/>
        <end position="46"/>
    </location>
</feature>
<evidence type="ECO:0000313" key="3">
    <source>
        <dbReference type="Proteomes" id="UP000746751"/>
    </source>
</evidence>
<comment type="caution">
    <text evidence="2">The sequence shown here is derived from an EMBL/GenBank/DDBJ whole genome shotgun (WGS) entry which is preliminary data.</text>
</comment>
<reference evidence="2" key="1">
    <citation type="journal article" date="2021" name="PeerJ">
        <title>Extensive microbial diversity within the chicken gut microbiome revealed by metagenomics and culture.</title>
        <authorList>
            <person name="Gilroy R."/>
            <person name="Ravi A."/>
            <person name="Getino M."/>
            <person name="Pursley I."/>
            <person name="Horton D.L."/>
            <person name="Alikhan N.F."/>
            <person name="Baker D."/>
            <person name="Gharbi K."/>
            <person name="Hall N."/>
            <person name="Watson M."/>
            <person name="Adriaenssens E.M."/>
            <person name="Foster-Nyarko E."/>
            <person name="Jarju S."/>
            <person name="Secka A."/>
            <person name="Antonio M."/>
            <person name="Oren A."/>
            <person name="Chaudhuri R.R."/>
            <person name="La Ragione R."/>
            <person name="Hildebrand F."/>
            <person name="Pallen M.J."/>
        </authorList>
    </citation>
    <scope>NUCLEOTIDE SEQUENCE</scope>
    <source>
        <strain evidence="2">ChiGjej2B2-7701</strain>
    </source>
</reference>
<organism evidence="2 3">
    <name type="scientific">Collinsella ihumii</name>
    <dbReference type="NCBI Taxonomy" id="1720204"/>
    <lineage>
        <taxon>Bacteria</taxon>
        <taxon>Bacillati</taxon>
        <taxon>Actinomycetota</taxon>
        <taxon>Coriobacteriia</taxon>
        <taxon>Coriobacteriales</taxon>
        <taxon>Coriobacteriaceae</taxon>
        <taxon>Collinsella</taxon>
    </lineage>
</organism>
<protein>
    <recommendedName>
        <fullName evidence="4">Zinc ribbon domain-containing protein</fullName>
    </recommendedName>
</protein>
<keyword evidence="1" id="KW-0812">Transmembrane</keyword>
<gene>
    <name evidence="2" type="ORF">K8U80_10365</name>
</gene>
<accession>A0A921LS84</accession>
<reference evidence="2" key="2">
    <citation type="submission" date="2021-09" db="EMBL/GenBank/DDBJ databases">
        <authorList>
            <person name="Gilroy R."/>
        </authorList>
    </citation>
    <scope>NUCLEOTIDE SEQUENCE</scope>
    <source>
        <strain evidence="2">ChiGjej2B2-7701</strain>
    </source>
</reference>
<proteinExistence type="predicted"/>
<dbReference type="EMBL" id="DYVF01000060">
    <property type="protein sequence ID" value="HJG31780.1"/>
    <property type="molecule type" value="Genomic_DNA"/>
</dbReference>